<gene>
    <name evidence="1" type="ORF">CBF35_09675</name>
</gene>
<evidence type="ECO:0000313" key="1">
    <source>
        <dbReference type="EMBL" id="RST94512.1"/>
    </source>
</evidence>
<dbReference type="GeneID" id="98568639"/>
<organism evidence="1 2">
    <name type="scientific">Vagococcus salmoninarum</name>
    <dbReference type="NCBI Taxonomy" id="2739"/>
    <lineage>
        <taxon>Bacteria</taxon>
        <taxon>Bacillati</taxon>
        <taxon>Bacillota</taxon>
        <taxon>Bacilli</taxon>
        <taxon>Lactobacillales</taxon>
        <taxon>Enterococcaceae</taxon>
        <taxon>Vagococcus</taxon>
    </lineage>
</organism>
<evidence type="ECO:0000313" key="2">
    <source>
        <dbReference type="Proteomes" id="UP000287239"/>
    </source>
</evidence>
<name>A0A429ZLD1_9ENTE</name>
<dbReference type="AlphaFoldDB" id="A0A429ZLD1"/>
<dbReference type="RefSeq" id="WP_126780567.1">
    <property type="nucleotide sequence ID" value="NZ_NGJU01000014.1"/>
</dbReference>
<dbReference type="OrthoDB" id="1644322at2"/>
<proteinExistence type="predicted"/>
<reference evidence="1 2" key="1">
    <citation type="submission" date="2017-05" db="EMBL/GenBank/DDBJ databases">
        <title>Vagococcus spp. assemblies.</title>
        <authorList>
            <person name="Gulvik C.A."/>
        </authorList>
    </citation>
    <scope>NUCLEOTIDE SEQUENCE [LARGE SCALE GENOMIC DNA]</scope>
    <source>
        <strain evidence="1 2">NCFB 2777</strain>
    </source>
</reference>
<dbReference type="EMBL" id="NGJU01000014">
    <property type="protein sequence ID" value="RST94512.1"/>
    <property type="molecule type" value="Genomic_DNA"/>
</dbReference>
<evidence type="ECO:0008006" key="3">
    <source>
        <dbReference type="Google" id="ProtNLM"/>
    </source>
</evidence>
<dbReference type="Proteomes" id="UP000287239">
    <property type="component" value="Unassembled WGS sequence"/>
</dbReference>
<accession>A0A429ZLD1</accession>
<protein>
    <recommendedName>
        <fullName evidence="3">DNA-directed RNA polymerase beta subunit</fullName>
    </recommendedName>
</protein>
<keyword evidence="2" id="KW-1185">Reference proteome</keyword>
<sequence>MVDRQEIFFNDYHDRGMKKWAGFYLSEHTTAIEKSVAQSQRHVPQKAQLTSADIQELLQEAILKSSKIALQKSEVDAEGRYQPDLTGNIQGYDSQGIYVAEEKIPYANIRHIELIAPQKWSHS</sequence>
<comment type="caution">
    <text evidence="1">The sequence shown here is derived from an EMBL/GenBank/DDBJ whole genome shotgun (WGS) entry which is preliminary data.</text>
</comment>